<keyword evidence="3" id="KW-1185">Reference proteome</keyword>
<evidence type="ECO:0000256" key="1">
    <source>
        <dbReference type="SAM" id="MobiDB-lite"/>
    </source>
</evidence>
<protein>
    <recommendedName>
        <fullName evidence="4">N-acetylglutamate synthase</fullName>
    </recommendedName>
</protein>
<dbReference type="OrthoDB" id="5684515at2"/>
<accession>A0A2T0TNK2</accession>
<name>A0A2T0TNK2_9BACT</name>
<organism evidence="2 3">
    <name type="scientific">Spirosoma oryzae</name>
    <dbReference type="NCBI Taxonomy" id="1469603"/>
    <lineage>
        <taxon>Bacteria</taxon>
        <taxon>Pseudomonadati</taxon>
        <taxon>Bacteroidota</taxon>
        <taxon>Cytophagia</taxon>
        <taxon>Cytophagales</taxon>
        <taxon>Cytophagaceae</taxon>
        <taxon>Spirosoma</taxon>
    </lineage>
</organism>
<comment type="caution">
    <text evidence="2">The sequence shown here is derived from an EMBL/GenBank/DDBJ whole genome shotgun (WGS) entry which is preliminary data.</text>
</comment>
<evidence type="ECO:0008006" key="4">
    <source>
        <dbReference type="Google" id="ProtNLM"/>
    </source>
</evidence>
<sequence>MYDGKTFRSVTNTANGEVSGDTLFQYHQEGTIVWAEYGGGSIVRGTLIATVAPDNSLDMRYQHVNTAGELMTGHCRTTPEQLPDGRLRLHERWQWTSGDGSSGESIIEEEK</sequence>
<dbReference type="InterPro" id="IPR058595">
    <property type="entry name" value="Avidin-like"/>
</dbReference>
<dbReference type="Pfam" id="PF26421">
    <property type="entry name" value="Avidin_like"/>
    <property type="match status" value="1"/>
</dbReference>
<evidence type="ECO:0000313" key="3">
    <source>
        <dbReference type="Proteomes" id="UP000238375"/>
    </source>
</evidence>
<proteinExistence type="predicted"/>
<gene>
    <name evidence="2" type="ORF">CLV58_101299</name>
</gene>
<feature type="region of interest" description="Disordered" evidence="1">
    <location>
        <begin position="91"/>
        <end position="111"/>
    </location>
</feature>
<dbReference type="Proteomes" id="UP000238375">
    <property type="component" value="Unassembled WGS sequence"/>
</dbReference>
<evidence type="ECO:0000313" key="2">
    <source>
        <dbReference type="EMBL" id="PRY47233.1"/>
    </source>
</evidence>
<dbReference type="RefSeq" id="WP_106135974.1">
    <property type="nucleotide sequence ID" value="NZ_PVTE01000001.1"/>
</dbReference>
<dbReference type="AlphaFoldDB" id="A0A2T0TNK2"/>
<reference evidence="2 3" key="1">
    <citation type="submission" date="2018-03" db="EMBL/GenBank/DDBJ databases">
        <title>Genomic Encyclopedia of Archaeal and Bacterial Type Strains, Phase II (KMG-II): from individual species to whole genera.</title>
        <authorList>
            <person name="Goeker M."/>
        </authorList>
    </citation>
    <scope>NUCLEOTIDE SEQUENCE [LARGE SCALE GENOMIC DNA]</scope>
    <source>
        <strain evidence="2 3">DSM 28354</strain>
    </source>
</reference>
<dbReference type="EMBL" id="PVTE01000001">
    <property type="protein sequence ID" value="PRY47233.1"/>
    <property type="molecule type" value="Genomic_DNA"/>
</dbReference>